<dbReference type="PANTHER" id="PTHR48419">
    <property type="entry name" value="SULFOTRANSFERASE DOMAIN-CONTAINING PROTEIN"/>
    <property type="match status" value="1"/>
</dbReference>
<dbReference type="VEuPathDB" id="FungiDB:ASPCADRAFT_151232"/>
<protein>
    <recommendedName>
        <fullName evidence="3">Sulfotransferase domain-containing protein</fullName>
    </recommendedName>
</protein>
<dbReference type="SUPFAM" id="SSF52540">
    <property type="entry name" value="P-loop containing nucleoside triphosphate hydrolases"/>
    <property type="match status" value="1"/>
</dbReference>
<keyword evidence="2" id="KW-1185">Reference proteome</keyword>
<gene>
    <name evidence="1" type="ORF">ASPCADRAFT_151232</name>
</gene>
<dbReference type="OrthoDB" id="3650366at2759"/>
<dbReference type="AlphaFoldDB" id="A0A1R3RGN3"/>
<dbReference type="EMBL" id="KV907504">
    <property type="protein sequence ID" value="OOF93646.1"/>
    <property type="molecule type" value="Genomic_DNA"/>
</dbReference>
<dbReference type="Proteomes" id="UP000188318">
    <property type="component" value="Unassembled WGS sequence"/>
</dbReference>
<reference evidence="2" key="1">
    <citation type="journal article" date="2017" name="Genome Biol.">
        <title>Comparative genomics reveals high biological diversity and specific adaptations in the industrially and medically important fungal genus Aspergillus.</title>
        <authorList>
            <person name="de Vries R.P."/>
            <person name="Riley R."/>
            <person name="Wiebenga A."/>
            <person name="Aguilar-Osorio G."/>
            <person name="Amillis S."/>
            <person name="Uchima C.A."/>
            <person name="Anderluh G."/>
            <person name="Asadollahi M."/>
            <person name="Askin M."/>
            <person name="Barry K."/>
            <person name="Battaglia E."/>
            <person name="Bayram O."/>
            <person name="Benocci T."/>
            <person name="Braus-Stromeyer S.A."/>
            <person name="Caldana C."/>
            <person name="Canovas D."/>
            <person name="Cerqueira G.C."/>
            <person name="Chen F."/>
            <person name="Chen W."/>
            <person name="Choi C."/>
            <person name="Clum A."/>
            <person name="Dos Santos R.A."/>
            <person name="Damasio A.R."/>
            <person name="Diallinas G."/>
            <person name="Emri T."/>
            <person name="Fekete E."/>
            <person name="Flipphi M."/>
            <person name="Freyberg S."/>
            <person name="Gallo A."/>
            <person name="Gournas C."/>
            <person name="Habgood R."/>
            <person name="Hainaut M."/>
            <person name="Harispe M.L."/>
            <person name="Henrissat B."/>
            <person name="Hilden K.S."/>
            <person name="Hope R."/>
            <person name="Hossain A."/>
            <person name="Karabika E."/>
            <person name="Karaffa L."/>
            <person name="Karanyi Z."/>
            <person name="Krasevec N."/>
            <person name="Kuo A."/>
            <person name="Kusch H."/>
            <person name="LaButti K."/>
            <person name="Lagendijk E.L."/>
            <person name="Lapidus A."/>
            <person name="Levasseur A."/>
            <person name="Lindquist E."/>
            <person name="Lipzen A."/>
            <person name="Logrieco A.F."/>
            <person name="MacCabe A."/>
            <person name="Maekelae M.R."/>
            <person name="Malavazi I."/>
            <person name="Melin P."/>
            <person name="Meyer V."/>
            <person name="Mielnichuk N."/>
            <person name="Miskei M."/>
            <person name="Molnar A.P."/>
            <person name="Mule G."/>
            <person name="Ngan C.Y."/>
            <person name="Orejas M."/>
            <person name="Orosz E."/>
            <person name="Ouedraogo J.P."/>
            <person name="Overkamp K.M."/>
            <person name="Park H.-S."/>
            <person name="Perrone G."/>
            <person name="Piumi F."/>
            <person name="Punt P.J."/>
            <person name="Ram A.F."/>
            <person name="Ramon A."/>
            <person name="Rauscher S."/>
            <person name="Record E."/>
            <person name="Riano-Pachon D.M."/>
            <person name="Robert V."/>
            <person name="Roehrig J."/>
            <person name="Ruller R."/>
            <person name="Salamov A."/>
            <person name="Salih N.S."/>
            <person name="Samson R.A."/>
            <person name="Sandor E."/>
            <person name="Sanguinetti M."/>
            <person name="Schuetze T."/>
            <person name="Sepcic K."/>
            <person name="Shelest E."/>
            <person name="Sherlock G."/>
            <person name="Sophianopoulou V."/>
            <person name="Squina F.M."/>
            <person name="Sun H."/>
            <person name="Susca A."/>
            <person name="Todd R.B."/>
            <person name="Tsang A."/>
            <person name="Unkles S.E."/>
            <person name="van de Wiele N."/>
            <person name="van Rossen-Uffink D."/>
            <person name="Oliveira J.V."/>
            <person name="Vesth T.C."/>
            <person name="Visser J."/>
            <person name="Yu J.-H."/>
            <person name="Zhou M."/>
            <person name="Andersen M.R."/>
            <person name="Archer D.B."/>
            <person name="Baker S.E."/>
            <person name="Benoit I."/>
            <person name="Brakhage A.A."/>
            <person name="Braus G.H."/>
            <person name="Fischer R."/>
            <person name="Frisvad J.C."/>
            <person name="Goldman G.H."/>
            <person name="Houbraken J."/>
            <person name="Oakley B."/>
            <person name="Pocsi I."/>
            <person name="Scazzocchio C."/>
            <person name="Seiboth B."/>
            <person name="vanKuyk P.A."/>
            <person name="Wortman J."/>
            <person name="Dyer P.S."/>
            <person name="Grigoriev I.V."/>
        </authorList>
    </citation>
    <scope>NUCLEOTIDE SEQUENCE [LARGE SCALE GENOMIC DNA]</scope>
    <source>
        <strain evidence="2">ITEM 5010</strain>
    </source>
</reference>
<dbReference type="STRING" id="602072.A0A1R3RGN3"/>
<proteinExistence type="predicted"/>
<accession>A0A1R3RGN3</accession>
<dbReference type="InterPro" id="IPR053226">
    <property type="entry name" value="Pyrrolopyrazine_biosynth_F"/>
</dbReference>
<evidence type="ECO:0008006" key="3">
    <source>
        <dbReference type="Google" id="ProtNLM"/>
    </source>
</evidence>
<name>A0A1R3RGN3_ASPC5</name>
<dbReference type="OMA" id="YLITYPR"/>
<dbReference type="Gene3D" id="3.40.50.300">
    <property type="entry name" value="P-loop containing nucleotide triphosphate hydrolases"/>
    <property type="match status" value="1"/>
</dbReference>
<evidence type="ECO:0000313" key="2">
    <source>
        <dbReference type="Proteomes" id="UP000188318"/>
    </source>
</evidence>
<dbReference type="InterPro" id="IPR027417">
    <property type="entry name" value="P-loop_NTPase"/>
</dbReference>
<sequence>MTVTTPRRVLLVSIPRSASNLLMKILDIHNQPNVLTNDEAGYFFFPAFIPAMQGGYLDKPLDQWTDAEKQEVKASFDGCVQRLEDFSARADERKKIMFTKEHAYWFINPAALHEMFTGTEDPELFEAFRLRVSETYGPQSFSPANKTVLPDEYLRSWQLAFIIRHPALAWPSMYRAMAKIADIGGMGEKEIKSVWSTNMTLRWTRMVYDWAVEQGTTPAILDADDVTHNPGAVMRFCELTGLDKETLKFQWSTEGTKESGPSLGTEGAEALDMRLKINSIMRSTVDSSSGIVKDKTPSTIDVAVEIENWKAEFGDEVAKLMEKAVLESMPDYEYLKARRITE</sequence>
<organism evidence="1 2">
    <name type="scientific">Aspergillus carbonarius (strain ITEM 5010)</name>
    <dbReference type="NCBI Taxonomy" id="602072"/>
    <lineage>
        <taxon>Eukaryota</taxon>
        <taxon>Fungi</taxon>
        <taxon>Dikarya</taxon>
        <taxon>Ascomycota</taxon>
        <taxon>Pezizomycotina</taxon>
        <taxon>Eurotiomycetes</taxon>
        <taxon>Eurotiomycetidae</taxon>
        <taxon>Eurotiales</taxon>
        <taxon>Aspergillaceae</taxon>
        <taxon>Aspergillus</taxon>
        <taxon>Aspergillus subgen. Circumdati</taxon>
    </lineage>
</organism>
<evidence type="ECO:0000313" key="1">
    <source>
        <dbReference type="EMBL" id="OOF93646.1"/>
    </source>
</evidence>
<dbReference type="PANTHER" id="PTHR48419:SF1">
    <property type="entry name" value="SULFOTRANSFERASE DOMAIN-CONTAINING PROTEIN"/>
    <property type="match status" value="1"/>
</dbReference>